<dbReference type="GO" id="GO:0008694">
    <property type="term" value="F:4-hydroxy-3-polyprenylbenzoate decarboxylase activity"/>
    <property type="evidence" value="ECO:0007669"/>
    <property type="project" value="TreeGrafter"/>
</dbReference>
<dbReference type="InterPro" id="IPR002830">
    <property type="entry name" value="UbiD"/>
</dbReference>
<evidence type="ECO:0000256" key="7">
    <source>
        <dbReference type="ARBA" id="ARBA00018597"/>
    </source>
</evidence>
<protein>
    <recommendedName>
        <fullName evidence="7">3-octaprenyl-4-hydroxybenzoate carboxy-lyase</fullName>
    </recommendedName>
    <alternativeName>
        <fullName evidence="9">Polyprenyl p-hydroxybenzoate decarboxylase</fullName>
    </alternativeName>
</protein>
<comment type="subunit">
    <text evidence="6">Homohexamer.</text>
</comment>
<feature type="domain" description="3-octaprenyl-4-hydroxybenzoate carboxy-lyase-like N-terminal" evidence="11">
    <location>
        <begin position="10"/>
        <end position="89"/>
    </location>
</feature>
<feature type="domain" description="3-octaprenyl-4-hydroxybenzoate carboxy-lyase-like Rift-related" evidence="10">
    <location>
        <begin position="123"/>
        <end position="322"/>
    </location>
</feature>
<evidence type="ECO:0000256" key="3">
    <source>
        <dbReference type="ARBA" id="ARBA00004202"/>
    </source>
</evidence>
<keyword evidence="13" id="KW-0456">Lyase</keyword>
<dbReference type="Pfam" id="PF20695">
    <property type="entry name" value="UbiD_N"/>
    <property type="match status" value="1"/>
</dbReference>
<dbReference type="SUPFAM" id="SSF143968">
    <property type="entry name" value="UbiD C-terminal domain-like"/>
    <property type="match status" value="2"/>
</dbReference>
<dbReference type="SUPFAM" id="SSF50475">
    <property type="entry name" value="FMN-binding split barrel"/>
    <property type="match status" value="1"/>
</dbReference>
<dbReference type="GO" id="GO:0005886">
    <property type="term" value="C:plasma membrane"/>
    <property type="evidence" value="ECO:0007669"/>
    <property type="project" value="UniProtKB-SubCell"/>
</dbReference>
<evidence type="ECO:0000259" key="10">
    <source>
        <dbReference type="Pfam" id="PF01977"/>
    </source>
</evidence>
<evidence type="ECO:0000256" key="1">
    <source>
        <dbReference type="ARBA" id="ARBA00001968"/>
    </source>
</evidence>
<dbReference type="Proteomes" id="UP000037530">
    <property type="component" value="Unassembled WGS sequence"/>
</dbReference>
<evidence type="ECO:0000313" key="13">
    <source>
        <dbReference type="EMBL" id="KOO05600.1"/>
    </source>
</evidence>
<dbReference type="EMBL" id="LHPI01000035">
    <property type="protein sequence ID" value="KOO05600.1"/>
    <property type="molecule type" value="Genomic_DNA"/>
</dbReference>
<dbReference type="NCBIfam" id="NF008175">
    <property type="entry name" value="PRK10922.1"/>
    <property type="match status" value="1"/>
</dbReference>
<organism evidence="13 14">
    <name type="scientific">Vibrio hepatarius</name>
    <dbReference type="NCBI Taxonomy" id="171383"/>
    <lineage>
        <taxon>Bacteria</taxon>
        <taxon>Pseudomonadati</taxon>
        <taxon>Pseudomonadota</taxon>
        <taxon>Gammaproteobacteria</taxon>
        <taxon>Vibrionales</taxon>
        <taxon>Vibrionaceae</taxon>
        <taxon>Vibrio</taxon>
        <taxon>Vibrio oreintalis group</taxon>
    </lineage>
</organism>
<evidence type="ECO:0000256" key="6">
    <source>
        <dbReference type="ARBA" id="ARBA00011643"/>
    </source>
</evidence>
<feature type="domain" description="3-octaprenyl-4-hydroxybenzoate carboxy-lyase-like C-terminal" evidence="12">
    <location>
        <begin position="475"/>
        <end position="570"/>
    </location>
</feature>
<keyword evidence="8" id="KW-0831">Ubiquinone biosynthesis</keyword>
<keyword evidence="14" id="KW-1185">Reference proteome</keyword>
<dbReference type="NCBIfam" id="TIGR00148">
    <property type="entry name" value="UbiD family decarboxylase"/>
    <property type="match status" value="1"/>
</dbReference>
<evidence type="ECO:0000256" key="4">
    <source>
        <dbReference type="ARBA" id="ARBA00004749"/>
    </source>
</evidence>
<evidence type="ECO:0000259" key="11">
    <source>
        <dbReference type="Pfam" id="PF20695"/>
    </source>
</evidence>
<evidence type="ECO:0000313" key="14">
    <source>
        <dbReference type="Proteomes" id="UP000037530"/>
    </source>
</evidence>
<evidence type="ECO:0000256" key="8">
    <source>
        <dbReference type="ARBA" id="ARBA00022688"/>
    </source>
</evidence>
<dbReference type="STRING" id="171383.AKJ31_20855"/>
<dbReference type="RefSeq" id="WP_053410959.1">
    <property type="nucleotide sequence ID" value="NZ_LHPI01000035.1"/>
</dbReference>
<gene>
    <name evidence="13" type="ORF">AKJ31_20855</name>
</gene>
<dbReference type="AlphaFoldDB" id="A0A0M0HU56"/>
<evidence type="ECO:0000259" key="12">
    <source>
        <dbReference type="Pfam" id="PF20696"/>
    </source>
</evidence>
<comment type="caution">
    <text evidence="13">The sequence shown here is derived from an EMBL/GenBank/DDBJ whole genome shotgun (WGS) entry which is preliminary data.</text>
</comment>
<accession>A0A0M0HU56</accession>
<dbReference type="Pfam" id="PF20696">
    <property type="entry name" value="UbiD_C"/>
    <property type="match status" value="2"/>
</dbReference>
<comment type="cofactor">
    <cofactor evidence="1">
        <name>a divalent metal cation</name>
        <dbReference type="ChEBI" id="CHEBI:60240"/>
    </cofactor>
</comment>
<dbReference type="OrthoDB" id="9809841at2"/>
<dbReference type="UniPathway" id="UPA00232"/>
<comment type="similarity">
    <text evidence="5">Belongs to the UbiD family.</text>
</comment>
<evidence type="ECO:0000256" key="9">
    <source>
        <dbReference type="ARBA" id="ARBA00030393"/>
    </source>
</evidence>
<evidence type="ECO:0000256" key="2">
    <source>
        <dbReference type="ARBA" id="ARBA00002811"/>
    </source>
</evidence>
<dbReference type="FunFam" id="3.40.1670.10:FF:000001">
    <property type="entry name" value="3-octaprenyl-4-hydroxybenzoate carboxy-lyase"/>
    <property type="match status" value="1"/>
</dbReference>
<comment type="subcellular location">
    <subcellularLocation>
        <location evidence="3">Cell membrane</location>
        <topology evidence="3">Peripheral membrane protein</topology>
    </subcellularLocation>
</comment>
<dbReference type="GO" id="GO:0006744">
    <property type="term" value="P:ubiquinone biosynthetic process"/>
    <property type="evidence" value="ECO:0007669"/>
    <property type="project" value="UniProtKB-UniPathway"/>
</dbReference>
<evidence type="ECO:0000256" key="5">
    <source>
        <dbReference type="ARBA" id="ARBA00010021"/>
    </source>
</evidence>
<dbReference type="Pfam" id="PF01977">
    <property type="entry name" value="UbiD"/>
    <property type="match status" value="1"/>
</dbReference>
<sequence>MSFKDLRDFIAHLEQQGKLKRISHPVDPHYEMTEISDRALRAGGPALLFENPIGYDMPVLTNLFGTPERVAIGMGRSDVKELREVGKLLAYLKEPEPPRGFKDALEKIPVFKQVLNMPAKRLRKAPCQEIVWQGDEVDLDKVPVMSCWQDDVAPLLTWGLTVTRGPHKKRQNLGIYRQQKIGKNKIIMRWLAHRGGALDLRDWMETNPGKPFPVSVAFGADPATILGAVTPVPDTLSEYAFAGLLRGSKTEVVKSISNDLEVPASAEIVMEGYIDPNEFADEGPYGDHTGYYNEKEKHHVFTITHITMRKDPIYHSTYTGRPPDEPAVLGVALNEVFVPILQKQFPEIEDFYLPPEGCSYRMAVVTMKKQYPGHAKRVMLGVWSFLRQFMYTKFVVVCDESVNARSWDDVVKAMVDNMEPVRDTLMIENTPIDSLDFASPVVGLGSKMGMDATIKWDAENATAPELNHFAASKVGEAQLVELKSQYPEIIDVALPASAGNDRFAIVSMHKTQAHQSKQVLNGIWEFLAQFTDAKFVILCDEDVNVHDWNDVIWAMTTRMDPARDTLQIAAKDGRSSKLGLDATNKLAGEVQREWGIPIKKDPQLVAQVDAKWSKLGIS</sequence>
<comment type="pathway">
    <text evidence="4">Cofactor biosynthesis; ubiquinone biosynthesis.</text>
</comment>
<feature type="domain" description="3-octaprenyl-4-hydroxybenzoate carboxy-lyase-like C-terminal" evidence="12">
    <location>
        <begin position="328"/>
        <end position="452"/>
    </location>
</feature>
<comment type="function">
    <text evidence="2">Catalyzes the decarboxylation of 3-octaprenyl-4-hydroxy benzoate to 2-octaprenylphenol.</text>
</comment>
<dbReference type="InterPro" id="IPR049381">
    <property type="entry name" value="UbiD-like_C"/>
</dbReference>
<dbReference type="PANTHER" id="PTHR30108:SF17">
    <property type="entry name" value="FERULIC ACID DECARBOXYLASE 1"/>
    <property type="match status" value="1"/>
</dbReference>
<dbReference type="GO" id="GO:0005829">
    <property type="term" value="C:cytosol"/>
    <property type="evidence" value="ECO:0007669"/>
    <property type="project" value="TreeGrafter"/>
</dbReference>
<dbReference type="Gene3D" id="3.40.1670.10">
    <property type="entry name" value="UbiD C-terminal domain-like"/>
    <property type="match status" value="2"/>
</dbReference>
<dbReference type="Gene3D" id="1.20.5.570">
    <property type="entry name" value="Single helix bin"/>
    <property type="match status" value="1"/>
</dbReference>
<proteinExistence type="inferred from homology"/>
<dbReference type="InterPro" id="IPR049383">
    <property type="entry name" value="UbiD-like_N"/>
</dbReference>
<dbReference type="PANTHER" id="PTHR30108">
    <property type="entry name" value="3-OCTAPRENYL-4-HYDROXYBENZOATE CARBOXY-LYASE-RELATED"/>
    <property type="match status" value="1"/>
</dbReference>
<name>A0A0M0HU56_9VIBR</name>
<reference evidence="14" key="1">
    <citation type="submission" date="2015-08" db="EMBL/GenBank/DDBJ databases">
        <title>Vibrio galatheae sp. nov., a novel member of the Vibrionaceae family isolated from the Solomon Islands.</title>
        <authorList>
            <person name="Giubergia S."/>
            <person name="Machado H."/>
            <person name="Mateiu R.V."/>
            <person name="Gram L."/>
        </authorList>
    </citation>
    <scope>NUCLEOTIDE SEQUENCE [LARGE SCALE GENOMIC DNA]</scope>
    <source>
        <strain evidence="14">DSM 19134</strain>
    </source>
</reference>
<dbReference type="InterPro" id="IPR048304">
    <property type="entry name" value="UbiD_Rift_dom"/>
</dbReference>
<dbReference type="PATRIC" id="fig|171383.3.peg.4263"/>